<organism evidence="5 6">
    <name type="scientific">Sphingomonas tabacisoli</name>
    <dbReference type="NCBI Taxonomy" id="2249466"/>
    <lineage>
        <taxon>Bacteria</taxon>
        <taxon>Pseudomonadati</taxon>
        <taxon>Pseudomonadota</taxon>
        <taxon>Alphaproteobacteria</taxon>
        <taxon>Sphingomonadales</taxon>
        <taxon>Sphingomonadaceae</taxon>
        <taxon>Sphingomonas</taxon>
    </lineage>
</organism>
<dbReference type="InterPro" id="IPR029058">
    <property type="entry name" value="AB_hydrolase_fold"/>
</dbReference>
<protein>
    <submittedName>
        <fullName evidence="5">Alpha/beta hydrolase</fullName>
    </submittedName>
</protein>
<comment type="caution">
    <text evidence="5">The sequence shown here is derived from an EMBL/GenBank/DDBJ whole genome shotgun (WGS) entry which is preliminary data.</text>
</comment>
<reference evidence="6" key="1">
    <citation type="journal article" date="2019" name="Int. J. Syst. Evol. Microbiol.">
        <title>The Global Catalogue of Microorganisms (GCM) 10K type strain sequencing project: providing services to taxonomists for standard genome sequencing and annotation.</title>
        <authorList>
            <consortium name="The Broad Institute Genomics Platform"/>
            <consortium name="The Broad Institute Genome Sequencing Center for Infectious Disease"/>
            <person name="Wu L."/>
            <person name="Ma J."/>
        </authorList>
    </citation>
    <scope>NUCLEOTIDE SEQUENCE [LARGE SCALE GENOMIC DNA]</scope>
    <source>
        <strain evidence="6">CGMCC 1.16275</strain>
    </source>
</reference>
<accession>A0ABW4I1Q8</accession>
<dbReference type="InterPro" id="IPR033140">
    <property type="entry name" value="Lipase_GDXG_put_SER_AS"/>
</dbReference>
<dbReference type="Gene3D" id="3.40.50.1820">
    <property type="entry name" value="alpha/beta hydrolase"/>
    <property type="match status" value="1"/>
</dbReference>
<dbReference type="PROSITE" id="PS01173">
    <property type="entry name" value="LIPASE_GDXG_HIS"/>
    <property type="match status" value="1"/>
</dbReference>
<sequence length="334" mass="35832">MSQPYVRPDVQAFLGFLNNLPGPRTWQMSAPEARAAYAMMKDVADLPAGELAVKRNLTAPGSAGDIPLRLYDARERREPGPVLVFFHGGGFVIGDLETHDSFCAEAARALDIPVVAVDYRLAPEHAFPAAPDDCEAAARWVATNPAELGGRVASLVLAGDSAGGNLTIVTAQQLRDKPAKAPVIAQWPIYPVVDDVQKYQSFSDFGQGFLLDQPSMKYFSDAYRAAEGDVRNTPILHKQTGLPPTLLITAGLDPLRDQGRVYAGELIRAGVPTVYREAVGNIHGFITLRKAIPSSASDVAACFRILKYMINEAEAERVMAEAAQGADTVAAAAE</sequence>
<dbReference type="GO" id="GO:0016787">
    <property type="term" value="F:hydrolase activity"/>
    <property type="evidence" value="ECO:0007669"/>
    <property type="project" value="UniProtKB-KW"/>
</dbReference>
<proteinExistence type="inferred from homology"/>
<feature type="active site" evidence="3">
    <location>
        <position position="161"/>
    </location>
</feature>
<evidence type="ECO:0000256" key="2">
    <source>
        <dbReference type="ARBA" id="ARBA00022801"/>
    </source>
</evidence>
<comment type="similarity">
    <text evidence="1">Belongs to the 'GDXG' lipolytic enzyme family.</text>
</comment>
<keyword evidence="6" id="KW-1185">Reference proteome</keyword>
<evidence type="ECO:0000256" key="1">
    <source>
        <dbReference type="ARBA" id="ARBA00010515"/>
    </source>
</evidence>
<dbReference type="RefSeq" id="WP_380888403.1">
    <property type="nucleotide sequence ID" value="NZ_JBHUDY010000001.1"/>
</dbReference>
<keyword evidence="2 5" id="KW-0378">Hydrolase</keyword>
<dbReference type="PANTHER" id="PTHR48081">
    <property type="entry name" value="AB HYDROLASE SUPERFAMILY PROTEIN C4A8.06C"/>
    <property type="match status" value="1"/>
</dbReference>
<name>A0ABW4I1Q8_9SPHN</name>
<dbReference type="Proteomes" id="UP001597115">
    <property type="component" value="Unassembled WGS sequence"/>
</dbReference>
<evidence type="ECO:0000313" key="5">
    <source>
        <dbReference type="EMBL" id="MFD1611828.1"/>
    </source>
</evidence>
<dbReference type="PANTHER" id="PTHR48081:SF8">
    <property type="entry name" value="ALPHA_BETA HYDROLASE FOLD-3 DOMAIN-CONTAINING PROTEIN-RELATED"/>
    <property type="match status" value="1"/>
</dbReference>
<dbReference type="InterPro" id="IPR002168">
    <property type="entry name" value="Lipase_GDXG_HIS_AS"/>
</dbReference>
<dbReference type="SUPFAM" id="SSF53474">
    <property type="entry name" value="alpha/beta-Hydrolases"/>
    <property type="match status" value="1"/>
</dbReference>
<gene>
    <name evidence="5" type="ORF">ACFSCW_08445</name>
</gene>
<feature type="domain" description="Alpha/beta hydrolase fold-3" evidence="4">
    <location>
        <begin position="83"/>
        <end position="286"/>
    </location>
</feature>
<dbReference type="EMBL" id="JBHUDY010000001">
    <property type="protein sequence ID" value="MFD1611828.1"/>
    <property type="molecule type" value="Genomic_DNA"/>
</dbReference>
<dbReference type="InterPro" id="IPR050300">
    <property type="entry name" value="GDXG_lipolytic_enzyme"/>
</dbReference>
<dbReference type="InterPro" id="IPR013094">
    <property type="entry name" value="AB_hydrolase_3"/>
</dbReference>
<evidence type="ECO:0000256" key="3">
    <source>
        <dbReference type="PROSITE-ProRule" id="PRU10038"/>
    </source>
</evidence>
<evidence type="ECO:0000313" key="6">
    <source>
        <dbReference type="Proteomes" id="UP001597115"/>
    </source>
</evidence>
<dbReference type="PROSITE" id="PS01174">
    <property type="entry name" value="LIPASE_GDXG_SER"/>
    <property type="match status" value="1"/>
</dbReference>
<dbReference type="Pfam" id="PF07859">
    <property type="entry name" value="Abhydrolase_3"/>
    <property type="match status" value="1"/>
</dbReference>
<evidence type="ECO:0000259" key="4">
    <source>
        <dbReference type="Pfam" id="PF07859"/>
    </source>
</evidence>